<feature type="signal peptide" evidence="2">
    <location>
        <begin position="1"/>
        <end position="20"/>
    </location>
</feature>
<reference evidence="3" key="1">
    <citation type="submission" date="2021-02" db="EMBL/GenBank/DDBJ databases">
        <authorList>
            <person name="Syme A R."/>
            <person name="Syme A R."/>
            <person name="Moolhuijzen P."/>
        </authorList>
    </citation>
    <scope>NUCLEOTIDE SEQUENCE</scope>
    <source>
        <strain evidence="3">W1-1</strain>
    </source>
</reference>
<protein>
    <submittedName>
        <fullName evidence="3">Uncharacterized protein</fullName>
    </submittedName>
</protein>
<feature type="region of interest" description="Disordered" evidence="1">
    <location>
        <begin position="121"/>
        <end position="150"/>
    </location>
</feature>
<keyword evidence="2" id="KW-0732">Signal</keyword>
<dbReference type="Proteomes" id="UP000472372">
    <property type="component" value="Chromosome 7"/>
</dbReference>
<gene>
    <name evidence="3" type="ORF">PTTW11_07728</name>
</gene>
<proteinExistence type="predicted"/>
<feature type="chain" id="PRO_5043949649" evidence="2">
    <location>
        <begin position="21"/>
        <end position="176"/>
    </location>
</feature>
<evidence type="ECO:0000256" key="1">
    <source>
        <dbReference type="SAM" id="MobiDB-lite"/>
    </source>
</evidence>
<name>A0A6S6W789_9PLEO</name>
<dbReference type="AlphaFoldDB" id="A0A6S6W789"/>
<accession>A0A6S6W789</accession>
<organism evidence="3 4">
    <name type="scientific">Pyrenophora teres f. teres</name>
    <dbReference type="NCBI Taxonomy" id="97479"/>
    <lineage>
        <taxon>Eukaryota</taxon>
        <taxon>Fungi</taxon>
        <taxon>Dikarya</taxon>
        <taxon>Ascomycota</taxon>
        <taxon>Pezizomycotina</taxon>
        <taxon>Dothideomycetes</taxon>
        <taxon>Pleosporomycetidae</taxon>
        <taxon>Pleosporales</taxon>
        <taxon>Pleosporineae</taxon>
        <taxon>Pleosporaceae</taxon>
        <taxon>Pyrenophora</taxon>
    </lineage>
</organism>
<evidence type="ECO:0000256" key="2">
    <source>
        <dbReference type="SAM" id="SignalP"/>
    </source>
</evidence>
<sequence>MLGRTVFAAAFFALAQFAVATPPGCLLGAVNQFKDPSDLKTVCSAKDLSEKVSGICGGDAQAAMEALADICNNAGVKLSSTDVKSGSVSASAAASTSATASAHKSAGTAGSTLVAMYPTGGSSSSGGNSTVPVATGGPKPTASATRTGGVPEATGAAGKVEFGFAAVVAGMMVAVL</sequence>
<dbReference type="EMBL" id="HG992983">
    <property type="protein sequence ID" value="CAE7193314.1"/>
    <property type="molecule type" value="Genomic_DNA"/>
</dbReference>
<evidence type="ECO:0000313" key="4">
    <source>
        <dbReference type="Proteomes" id="UP000472372"/>
    </source>
</evidence>
<evidence type="ECO:0000313" key="3">
    <source>
        <dbReference type="EMBL" id="CAE7193314.1"/>
    </source>
</evidence>